<dbReference type="PROSITE" id="PS50931">
    <property type="entry name" value="HTH_LYSR"/>
    <property type="match status" value="1"/>
</dbReference>
<dbReference type="SUPFAM" id="SSF46785">
    <property type="entry name" value="Winged helix' DNA-binding domain"/>
    <property type="match status" value="1"/>
</dbReference>
<dbReference type="RefSeq" id="WP_089453247.1">
    <property type="nucleotide sequence ID" value="NZ_CP184469.1"/>
</dbReference>
<dbReference type="GO" id="GO:0003700">
    <property type="term" value="F:DNA-binding transcription factor activity"/>
    <property type="evidence" value="ECO:0007669"/>
    <property type="project" value="InterPro"/>
</dbReference>
<dbReference type="PRINTS" id="PR00039">
    <property type="entry name" value="HTHLYSR"/>
</dbReference>
<dbReference type="SUPFAM" id="SSF53850">
    <property type="entry name" value="Periplasmic binding protein-like II"/>
    <property type="match status" value="1"/>
</dbReference>
<keyword evidence="4" id="KW-0804">Transcription</keyword>
<reference evidence="6 7" key="2">
    <citation type="submission" date="2017-08" db="EMBL/GenBank/DDBJ databases">
        <title>WGS of novel Burkholderia cepaca complex species.</title>
        <authorList>
            <person name="Lipuma J."/>
            <person name="Spilker T."/>
        </authorList>
    </citation>
    <scope>NUCLEOTIDE SEQUENCE [LARGE SCALE GENOMIC DNA]</scope>
    <source>
        <strain evidence="6 7">AU17325</strain>
    </source>
</reference>
<keyword evidence="3" id="KW-0238">DNA-binding</keyword>
<dbReference type="InterPro" id="IPR000847">
    <property type="entry name" value="LysR_HTH_N"/>
</dbReference>
<proteinExistence type="inferred from homology"/>
<dbReference type="GeneID" id="99662027"/>
<reference evidence="7" key="1">
    <citation type="submission" date="2017-06" db="EMBL/GenBank/DDBJ databases">
        <authorList>
            <person name="LiPuma J."/>
            <person name="Spilker T."/>
        </authorList>
    </citation>
    <scope>NUCLEOTIDE SEQUENCE [LARGE SCALE GENOMIC DNA]</scope>
    <source>
        <strain evidence="7">AU17325</strain>
    </source>
</reference>
<evidence type="ECO:0000259" key="5">
    <source>
        <dbReference type="PROSITE" id="PS50931"/>
    </source>
</evidence>
<dbReference type="Pfam" id="PF00126">
    <property type="entry name" value="HTH_1"/>
    <property type="match status" value="1"/>
</dbReference>
<dbReference type="GO" id="GO:0006351">
    <property type="term" value="P:DNA-templated transcription"/>
    <property type="evidence" value="ECO:0007669"/>
    <property type="project" value="TreeGrafter"/>
</dbReference>
<dbReference type="InterPro" id="IPR036390">
    <property type="entry name" value="WH_DNA-bd_sf"/>
</dbReference>
<dbReference type="Pfam" id="PF03466">
    <property type="entry name" value="LysR_substrate"/>
    <property type="match status" value="1"/>
</dbReference>
<dbReference type="InterPro" id="IPR036388">
    <property type="entry name" value="WH-like_DNA-bd_sf"/>
</dbReference>
<evidence type="ECO:0000256" key="4">
    <source>
        <dbReference type="ARBA" id="ARBA00023163"/>
    </source>
</evidence>
<name>A0A228I3Q2_9BURK</name>
<dbReference type="FunFam" id="1.10.10.10:FF:000001">
    <property type="entry name" value="LysR family transcriptional regulator"/>
    <property type="match status" value="1"/>
</dbReference>
<dbReference type="AlphaFoldDB" id="A0A228I3Q2"/>
<evidence type="ECO:0000313" key="6">
    <source>
        <dbReference type="EMBL" id="OXI37051.1"/>
    </source>
</evidence>
<dbReference type="Gene3D" id="1.10.10.10">
    <property type="entry name" value="Winged helix-like DNA-binding domain superfamily/Winged helix DNA-binding domain"/>
    <property type="match status" value="1"/>
</dbReference>
<keyword evidence="2" id="KW-0805">Transcription regulation</keyword>
<dbReference type="InterPro" id="IPR005119">
    <property type="entry name" value="LysR_subst-bd"/>
</dbReference>
<evidence type="ECO:0000256" key="1">
    <source>
        <dbReference type="ARBA" id="ARBA00009437"/>
    </source>
</evidence>
<gene>
    <name evidence="6" type="ORF">CFB84_30625</name>
</gene>
<evidence type="ECO:0000256" key="2">
    <source>
        <dbReference type="ARBA" id="ARBA00023015"/>
    </source>
</evidence>
<dbReference type="GO" id="GO:0043565">
    <property type="term" value="F:sequence-specific DNA binding"/>
    <property type="evidence" value="ECO:0007669"/>
    <property type="project" value="TreeGrafter"/>
</dbReference>
<dbReference type="Gene3D" id="3.40.190.10">
    <property type="entry name" value="Periplasmic binding protein-like II"/>
    <property type="match status" value="2"/>
</dbReference>
<accession>A0A228I3Q2</accession>
<organism evidence="6 7">
    <name type="scientific">Burkholderia aenigmatica</name>
    <dbReference type="NCBI Taxonomy" id="2015348"/>
    <lineage>
        <taxon>Bacteria</taxon>
        <taxon>Pseudomonadati</taxon>
        <taxon>Pseudomonadota</taxon>
        <taxon>Betaproteobacteria</taxon>
        <taxon>Burkholderiales</taxon>
        <taxon>Burkholderiaceae</taxon>
        <taxon>Burkholderia</taxon>
        <taxon>Burkholderia cepacia complex</taxon>
    </lineage>
</organism>
<evidence type="ECO:0000256" key="3">
    <source>
        <dbReference type="ARBA" id="ARBA00023125"/>
    </source>
</evidence>
<dbReference type="OrthoDB" id="8858130at2"/>
<protein>
    <submittedName>
        <fullName evidence="6">LysR family transcriptional regulator</fullName>
    </submittedName>
</protein>
<dbReference type="PANTHER" id="PTHR30537:SF74">
    <property type="entry name" value="HTH-TYPE TRANSCRIPTIONAL REGULATOR TRPI"/>
    <property type="match status" value="1"/>
</dbReference>
<sequence length="322" mass="34632">MSHLPPLSALRAFEAAVRLGGFARAAVELNVSTSAVSHQIRALEESLGARLLERSTGLGGISLTPAGARLLPAVSDALSRLTDACAEIRGTAQRLTVSANASFSSMWLARRLAEFSSSHPETPLHAVALDDEPDFARHGVDLAIVNVPAHRLKTDDDVLLQETVFPVCSPELHPFASGNVCRCRLLQEMNEYTPEIDWRNWSAEFGLPGDFETKIVRYSSFSQVIGAAVGGAGIALGRTPLIEPELRSGRLVPLRPGLERAASWRFVLRRNPSTRHRLLDPLIAFLHREAAEEADAAPFAGTIVAPASNDRLVRGTGGATGK</sequence>
<dbReference type="PANTHER" id="PTHR30537">
    <property type="entry name" value="HTH-TYPE TRANSCRIPTIONAL REGULATOR"/>
    <property type="match status" value="1"/>
</dbReference>
<dbReference type="InterPro" id="IPR058163">
    <property type="entry name" value="LysR-type_TF_proteobact-type"/>
</dbReference>
<dbReference type="Proteomes" id="UP000214600">
    <property type="component" value="Unassembled WGS sequence"/>
</dbReference>
<evidence type="ECO:0000313" key="7">
    <source>
        <dbReference type="Proteomes" id="UP000214600"/>
    </source>
</evidence>
<comment type="caution">
    <text evidence="6">The sequence shown here is derived from an EMBL/GenBank/DDBJ whole genome shotgun (WGS) entry which is preliminary data.</text>
</comment>
<feature type="domain" description="HTH lysR-type" evidence="5">
    <location>
        <begin position="5"/>
        <end position="64"/>
    </location>
</feature>
<dbReference type="EMBL" id="NKFA01000018">
    <property type="protein sequence ID" value="OXI37051.1"/>
    <property type="molecule type" value="Genomic_DNA"/>
</dbReference>
<comment type="similarity">
    <text evidence="1">Belongs to the LysR transcriptional regulatory family.</text>
</comment>